<accession>A0ABN9UTY3</accession>
<protein>
    <recommendedName>
        <fullName evidence="3">DNA-(apurinic or apyrimidinic site) endonuclease</fullName>
    </recommendedName>
</protein>
<feature type="non-terminal residue" evidence="1">
    <location>
        <position position="122"/>
    </location>
</feature>
<dbReference type="InterPro" id="IPR036691">
    <property type="entry name" value="Endo/exonu/phosph_ase_sf"/>
</dbReference>
<name>A0ABN9UTY3_9DINO</name>
<sequence length="122" mass="13476">GDLNLAEKAPRLLDAVPCPDPTAAAHDLNTLNTIDHILISFPSWVCTQLFFSGKVTEYPEVLLGKGISDHAPLVIELSCSPPIPPGQRPIPRDVFRFNEKMMREAAEYARNAMVVKRPESLP</sequence>
<dbReference type="SUPFAM" id="SSF56219">
    <property type="entry name" value="DNase I-like"/>
    <property type="match status" value="1"/>
</dbReference>
<evidence type="ECO:0008006" key="3">
    <source>
        <dbReference type="Google" id="ProtNLM"/>
    </source>
</evidence>
<reference evidence="1" key="1">
    <citation type="submission" date="2023-10" db="EMBL/GenBank/DDBJ databases">
        <authorList>
            <person name="Chen Y."/>
            <person name="Shah S."/>
            <person name="Dougan E. K."/>
            <person name="Thang M."/>
            <person name="Chan C."/>
        </authorList>
    </citation>
    <scope>NUCLEOTIDE SEQUENCE [LARGE SCALE GENOMIC DNA]</scope>
</reference>
<proteinExistence type="predicted"/>
<comment type="caution">
    <text evidence="1">The sequence shown here is derived from an EMBL/GenBank/DDBJ whole genome shotgun (WGS) entry which is preliminary data.</text>
</comment>
<gene>
    <name evidence="1" type="ORF">PCOR1329_LOCUS51071</name>
</gene>
<evidence type="ECO:0000313" key="2">
    <source>
        <dbReference type="Proteomes" id="UP001189429"/>
    </source>
</evidence>
<dbReference type="EMBL" id="CAUYUJ010016189">
    <property type="protein sequence ID" value="CAK0862728.1"/>
    <property type="molecule type" value="Genomic_DNA"/>
</dbReference>
<organism evidence="1 2">
    <name type="scientific">Prorocentrum cordatum</name>
    <dbReference type="NCBI Taxonomy" id="2364126"/>
    <lineage>
        <taxon>Eukaryota</taxon>
        <taxon>Sar</taxon>
        <taxon>Alveolata</taxon>
        <taxon>Dinophyceae</taxon>
        <taxon>Prorocentrales</taxon>
        <taxon>Prorocentraceae</taxon>
        <taxon>Prorocentrum</taxon>
    </lineage>
</organism>
<feature type="non-terminal residue" evidence="1">
    <location>
        <position position="1"/>
    </location>
</feature>
<dbReference type="Proteomes" id="UP001189429">
    <property type="component" value="Unassembled WGS sequence"/>
</dbReference>
<keyword evidence="2" id="KW-1185">Reference proteome</keyword>
<evidence type="ECO:0000313" key="1">
    <source>
        <dbReference type="EMBL" id="CAK0862728.1"/>
    </source>
</evidence>